<gene>
    <name evidence="2" type="ORF">ACFOU2_22625</name>
</gene>
<keyword evidence="3" id="KW-1185">Reference proteome</keyword>
<proteinExistence type="predicted"/>
<dbReference type="Proteomes" id="UP001595752">
    <property type="component" value="Unassembled WGS sequence"/>
</dbReference>
<dbReference type="SMART" id="SM00120">
    <property type="entry name" value="HX"/>
    <property type="match status" value="4"/>
</dbReference>
<evidence type="ECO:0000256" key="1">
    <source>
        <dbReference type="ARBA" id="ARBA00022737"/>
    </source>
</evidence>
<dbReference type="InterPro" id="IPR000585">
    <property type="entry name" value="Hemopexin-like_dom"/>
</dbReference>
<dbReference type="Gene3D" id="2.110.10.10">
    <property type="entry name" value="Hemopexin-like domain"/>
    <property type="match status" value="2"/>
</dbReference>
<dbReference type="InterPro" id="IPR018487">
    <property type="entry name" value="Hemopexin-like_repeat"/>
</dbReference>
<evidence type="ECO:0000313" key="2">
    <source>
        <dbReference type="EMBL" id="MFC3886125.1"/>
    </source>
</evidence>
<dbReference type="RefSeq" id="WP_377918493.1">
    <property type="nucleotide sequence ID" value="NZ_JBHRZT010000072.1"/>
</dbReference>
<dbReference type="CDD" id="cd00094">
    <property type="entry name" value="HX"/>
    <property type="match status" value="1"/>
</dbReference>
<dbReference type="InterPro" id="IPR036375">
    <property type="entry name" value="Hemopexin-like_dom_sf"/>
</dbReference>
<dbReference type="SUPFAM" id="SSF50923">
    <property type="entry name" value="Hemopexin-like domain"/>
    <property type="match status" value="1"/>
</dbReference>
<protein>
    <submittedName>
        <fullName evidence="2">Hemopexin repeat-containing protein</fullName>
    </submittedName>
</protein>
<comment type="caution">
    <text evidence="2">The sequence shown here is derived from an EMBL/GenBank/DDBJ whole genome shotgun (WGS) entry which is preliminary data.</text>
</comment>
<dbReference type="PROSITE" id="PS51642">
    <property type="entry name" value="HEMOPEXIN_2"/>
    <property type="match status" value="3"/>
</dbReference>
<evidence type="ECO:0000313" key="3">
    <source>
        <dbReference type="Proteomes" id="UP001595752"/>
    </source>
</evidence>
<organism evidence="2 3">
    <name type="scientific">Bacillus songklensis</name>
    <dbReference type="NCBI Taxonomy" id="1069116"/>
    <lineage>
        <taxon>Bacteria</taxon>
        <taxon>Bacillati</taxon>
        <taxon>Bacillota</taxon>
        <taxon>Bacilli</taxon>
        <taxon>Bacillales</taxon>
        <taxon>Bacillaceae</taxon>
        <taxon>Bacillus</taxon>
    </lineage>
</organism>
<dbReference type="EMBL" id="JBHRZT010000072">
    <property type="protein sequence ID" value="MFC3886125.1"/>
    <property type="molecule type" value="Genomic_DNA"/>
</dbReference>
<reference evidence="3" key="1">
    <citation type="journal article" date="2019" name="Int. J. Syst. Evol. Microbiol.">
        <title>The Global Catalogue of Microorganisms (GCM) 10K type strain sequencing project: providing services to taxonomists for standard genome sequencing and annotation.</title>
        <authorList>
            <consortium name="The Broad Institute Genomics Platform"/>
            <consortium name="The Broad Institute Genome Sequencing Center for Infectious Disease"/>
            <person name="Wu L."/>
            <person name="Ma J."/>
        </authorList>
    </citation>
    <scope>NUCLEOTIDE SEQUENCE [LARGE SCALE GENOMIC DNA]</scope>
    <source>
        <strain evidence="3">CCUG 61889</strain>
    </source>
</reference>
<dbReference type="Pfam" id="PF00045">
    <property type="entry name" value="Hemopexin"/>
    <property type="match status" value="1"/>
</dbReference>
<keyword evidence="1" id="KW-0677">Repeat</keyword>
<name>A0ABV8B9R9_9BACI</name>
<accession>A0ABV8B9R9</accession>
<sequence length="442" mass="50149">MCPIKSTIAWPTNPVGKAYFFEDTKYRRYDFRTGKEDQPRFDIAPNQWPGLRPNAPDAGVYWGFGKVYFFYRDEYVRFDIFNGTVDPYYLPPNPPRKIAGNWPGLWTDYIDAAVNWGNGKIYFFRDSEYMRYDISLDRVDPNYPKPISSAWPGIWPDKLDAVLYQGGEKAYFFKGNEYRRFNLVINNVDQSGPIDSLTLDPVPPGMWTPSRDLTQEQANLVMGYLIQNGYFSLSSTTPYTGNWMTGINSPHPTKNVQVKPATINGVNFIYHTDSSASVIDNIDQRMLICLYRLTRWVNASEPDVTIIRHMGIGHGAGPATDCHNQGRALDFSGLEGSSLGVAFARKVFHDWGNKPVISGNPMRLNPTTDPLAHDLFRTVFRFATFECECNGIGSGNKWPPKEIGDTGGYVIHPDYIDHPPPAQQLRARHQDHVHMQVGPTNQ</sequence>